<dbReference type="InterPro" id="IPR036388">
    <property type="entry name" value="WH-like_DNA-bd_sf"/>
</dbReference>
<comment type="caution">
    <text evidence="5">The sequence shown here is derived from an EMBL/GenBank/DDBJ whole genome shotgun (WGS) entry which is preliminary data.</text>
</comment>
<keyword evidence="3" id="KW-0804">Transcription</keyword>
<organism evidence="5 6">
    <name type="scientific">Sandaracinobacter neustonicus</name>
    <dbReference type="NCBI Taxonomy" id="1715348"/>
    <lineage>
        <taxon>Bacteria</taxon>
        <taxon>Pseudomonadati</taxon>
        <taxon>Pseudomonadota</taxon>
        <taxon>Alphaproteobacteria</taxon>
        <taxon>Sphingomonadales</taxon>
        <taxon>Sphingosinicellaceae</taxon>
        <taxon>Sandaracinobacter</taxon>
    </lineage>
</organism>
<evidence type="ECO:0000256" key="3">
    <source>
        <dbReference type="ARBA" id="ARBA00023163"/>
    </source>
</evidence>
<protein>
    <submittedName>
        <fullName evidence="5">Crp/Fnr family transcriptional regulator</fullName>
    </submittedName>
</protein>
<keyword evidence="1" id="KW-0805">Transcription regulation</keyword>
<evidence type="ECO:0000256" key="1">
    <source>
        <dbReference type="ARBA" id="ARBA00023015"/>
    </source>
</evidence>
<reference evidence="5 6" key="1">
    <citation type="submission" date="2019-06" db="EMBL/GenBank/DDBJ databases">
        <authorList>
            <person name="Lee I."/>
            <person name="Jang G.I."/>
            <person name="Hwang C.Y."/>
        </authorList>
    </citation>
    <scope>NUCLEOTIDE SEQUENCE [LARGE SCALE GENOMIC DNA]</scope>
    <source>
        <strain evidence="5 6">PAMC 28131</strain>
    </source>
</reference>
<gene>
    <name evidence="5" type="ORF">FJQ54_03740</name>
</gene>
<dbReference type="CDD" id="cd00092">
    <property type="entry name" value="HTH_CRP"/>
    <property type="match status" value="1"/>
</dbReference>
<keyword evidence="6" id="KW-1185">Reference proteome</keyword>
<dbReference type="GO" id="GO:0006355">
    <property type="term" value="P:regulation of DNA-templated transcription"/>
    <property type="evidence" value="ECO:0007669"/>
    <property type="project" value="InterPro"/>
</dbReference>
<evidence type="ECO:0000313" key="6">
    <source>
        <dbReference type="Proteomes" id="UP000319897"/>
    </source>
</evidence>
<dbReference type="SUPFAM" id="SSF51206">
    <property type="entry name" value="cAMP-binding domain-like"/>
    <property type="match status" value="1"/>
</dbReference>
<dbReference type="AlphaFoldDB" id="A0A501XTI2"/>
<evidence type="ECO:0000313" key="5">
    <source>
        <dbReference type="EMBL" id="TPE63961.1"/>
    </source>
</evidence>
<dbReference type="Pfam" id="PF00027">
    <property type="entry name" value="cNMP_binding"/>
    <property type="match status" value="1"/>
</dbReference>
<name>A0A501XTI2_9SPHN</name>
<dbReference type="PROSITE" id="PS51063">
    <property type="entry name" value="HTH_CRP_2"/>
    <property type="match status" value="1"/>
</dbReference>
<dbReference type="SUPFAM" id="SSF46785">
    <property type="entry name" value="Winged helix' DNA-binding domain"/>
    <property type="match status" value="1"/>
</dbReference>
<dbReference type="RefSeq" id="WP_140926974.1">
    <property type="nucleotide sequence ID" value="NZ_VFSU01000011.1"/>
</dbReference>
<dbReference type="InterPro" id="IPR000595">
    <property type="entry name" value="cNMP-bd_dom"/>
</dbReference>
<dbReference type="OrthoDB" id="6155297at2"/>
<dbReference type="Gene3D" id="1.10.10.10">
    <property type="entry name" value="Winged helix-like DNA-binding domain superfamily/Winged helix DNA-binding domain"/>
    <property type="match status" value="1"/>
</dbReference>
<dbReference type="InterPro" id="IPR018490">
    <property type="entry name" value="cNMP-bd_dom_sf"/>
</dbReference>
<sequence>MHSRHFLLGRRNAQLSPEERTMLEAAISEVRLVEARETIVNAGEALSTSTLLLTGFMGRYMDDRAGHRQMVAMHLPGDFVDLHAFPLQHLDHDVATLTPCEIATVPHDRLTAITERAPHLGRMLWFSTLLDAAMHREWVFRLGRLDAEGRMAHFLLESWLRMRTVGIAQGPEFRLPLTQADYGEICGLTTVHVSRTLSSMRKKGLADVRDGVVRLIDLAALIRAGEFNPDYLYLHDGAVTP</sequence>
<dbReference type="InterPro" id="IPR036390">
    <property type="entry name" value="WH_DNA-bd_sf"/>
</dbReference>
<proteinExistence type="predicted"/>
<evidence type="ECO:0000256" key="2">
    <source>
        <dbReference type="ARBA" id="ARBA00023125"/>
    </source>
</evidence>
<dbReference type="InterPro" id="IPR012318">
    <property type="entry name" value="HTH_CRP"/>
</dbReference>
<dbReference type="EMBL" id="VFSU01000011">
    <property type="protein sequence ID" value="TPE63961.1"/>
    <property type="molecule type" value="Genomic_DNA"/>
</dbReference>
<keyword evidence="2" id="KW-0238">DNA-binding</keyword>
<dbReference type="SMART" id="SM00419">
    <property type="entry name" value="HTH_CRP"/>
    <property type="match status" value="1"/>
</dbReference>
<dbReference type="Pfam" id="PF13545">
    <property type="entry name" value="HTH_Crp_2"/>
    <property type="match status" value="1"/>
</dbReference>
<evidence type="ECO:0000259" key="4">
    <source>
        <dbReference type="PROSITE" id="PS51063"/>
    </source>
</evidence>
<feature type="domain" description="HTH crp-type" evidence="4">
    <location>
        <begin position="145"/>
        <end position="219"/>
    </location>
</feature>
<accession>A0A501XTI2</accession>
<dbReference type="Proteomes" id="UP000319897">
    <property type="component" value="Unassembled WGS sequence"/>
</dbReference>
<dbReference type="Gene3D" id="2.60.120.10">
    <property type="entry name" value="Jelly Rolls"/>
    <property type="match status" value="1"/>
</dbReference>
<dbReference type="CDD" id="cd00038">
    <property type="entry name" value="CAP_ED"/>
    <property type="match status" value="1"/>
</dbReference>
<dbReference type="GO" id="GO:0003677">
    <property type="term" value="F:DNA binding"/>
    <property type="evidence" value="ECO:0007669"/>
    <property type="project" value="UniProtKB-KW"/>
</dbReference>
<dbReference type="InterPro" id="IPR014710">
    <property type="entry name" value="RmlC-like_jellyroll"/>
</dbReference>